<dbReference type="RefSeq" id="WP_051672502.1">
    <property type="nucleotide sequence ID" value="NZ_CADFFX010000004.1"/>
</dbReference>
<dbReference type="AlphaFoldDB" id="A0A069PNR9"/>
<comment type="caution">
    <text evidence="3">The sequence shown here is derived from an EMBL/GenBank/DDBJ whole genome shotgun (WGS) entry which is preliminary data.</text>
</comment>
<dbReference type="SUPFAM" id="SSF52402">
    <property type="entry name" value="Adenine nucleotide alpha hydrolases-like"/>
    <property type="match status" value="1"/>
</dbReference>
<dbReference type="EMBL" id="JFHC01000018">
    <property type="protein sequence ID" value="KDR42323.1"/>
    <property type="molecule type" value="Genomic_DNA"/>
</dbReference>
<gene>
    <name evidence="3" type="ORF">BG61_10745</name>
</gene>
<dbReference type="Gene3D" id="3.40.50.620">
    <property type="entry name" value="HUPs"/>
    <property type="match status" value="1"/>
</dbReference>
<evidence type="ECO:0000256" key="1">
    <source>
        <dbReference type="ARBA" id="ARBA00008791"/>
    </source>
</evidence>
<evidence type="ECO:0000313" key="3">
    <source>
        <dbReference type="EMBL" id="KDR42323.1"/>
    </source>
</evidence>
<dbReference type="InterPro" id="IPR006016">
    <property type="entry name" value="UspA"/>
</dbReference>
<reference evidence="3 4" key="1">
    <citation type="submission" date="2014-03" db="EMBL/GenBank/DDBJ databases">
        <title>Draft Genome Sequences of Four Burkholderia Strains.</title>
        <authorList>
            <person name="Liu X.Y."/>
            <person name="Li C.X."/>
            <person name="Xu J.H."/>
        </authorList>
    </citation>
    <scope>NUCLEOTIDE SEQUENCE [LARGE SCALE GENOMIC DNA]</scope>
    <source>
        <strain evidence="3 4">DSM 50014</strain>
    </source>
</reference>
<comment type="similarity">
    <text evidence="1">Belongs to the universal stress protein A family.</text>
</comment>
<sequence>MPKPTRILLYYDGSPEARSALHRAADLALALGAHADVLAVVDTGSTMSVGEWYLSDIAFGNVRHAMMGALKEALDHMTGFGIAAQGHMAFGTVVDSISRHAGMLDADMLVIGHRTRGRLARWLGGSTHAELVERCKGRTVVTIACD</sequence>
<protein>
    <submittedName>
        <fullName evidence="3">Universal stress protein UspA</fullName>
    </submittedName>
</protein>
<accession>A0A069PNR9</accession>
<dbReference type="InterPro" id="IPR014729">
    <property type="entry name" value="Rossmann-like_a/b/a_fold"/>
</dbReference>
<organism evidence="3 4">
    <name type="scientific">Caballeronia glathei</name>
    <dbReference type="NCBI Taxonomy" id="60547"/>
    <lineage>
        <taxon>Bacteria</taxon>
        <taxon>Pseudomonadati</taxon>
        <taxon>Pseudomonadota</taxon>
        <taxon>Betaproteobacteria</taxon>
        <taxon>Burkholderiales</taxon>
        <taxon>Burkholderiaceae</taxon>
        <taxon>Caballeronia</taxon>
    </lineage>
</organism>
<dbReference type="Proteomes" id="UP000027466">
    <property type="component" value="Unassembled WGS sequence"/>
</dbReference>
<dbReference type="PANTHER" id="PTHR46268:SF15">
    <property type="entry name" value="UNIVERSAL STRESS PROTEIN HP_0031"/>
    <property type="match status" value="1"/>
</dbReference>
<keyword evidence="4" id="KW-1185">Reference proteome</keyword>
<feature type="domain" description="UspA" evidence="2">
    <location>
        <begin position="6"/>
        <end position="137"/>
    </location>
</feature>
<evidence type="ECO:0000259" key="2">
    <source>
        <dbReference type="Pfam" id="PF00582"/>
    </source>
</evidence>
<dbReference type="Pfam" id="PF00582">
    <property type="entry name" value="Usp"/>
    <property type="match status" value="1"/>
</dbReference>
<proteinExistence type="inferred from homology"/>
<name>A0A069PNR9_9BURK</name>
<evidence type="ECO:0000313" key="4">
    <source>
        <dbReference type="Proteomes" id="UP000027466"/>
    </source>
</evidence>
<dbReference type="CDD" id="cd00293">
    <property type="entry name" value="USP-like"/>
    <property type="match status" value="1"/>
</dbReference>
<dbReference type="PANTHER" id="PTHR46268">
    <property type="entry name" value="STRESS RESPONSE PROTEIN NHAX"/>
    <property type="match status" value="1"/>
</dbReference>
<dbReference type="STRING" id="60547.GCA_000751215_03189"/>